<dbReference type="InterPro" id="IPR033140">
    <property type="entry name" value="Lipase_GDXG_put_SER_AS"/>
</dbReference>
<dbReference type="InterPro" id="IPR029058">
    <property type="entry name" value="AB_hydrolase_fold"/>
</dbReference>
<name>A0A3A8KB93_9BACT</name>
<dbReference type="OrthoDB" id="24847at2"/>
<dbReference type="PROSITE" id="PS01173">
    <property type="entry name" value="LIPASE_GDXG_HIS"/>
    <property type="match status" value="1"/>
</dbReference>
<dbReference type="SUPFAM" id="SSF53474">
    <property type="entry name" value="alpha/beta-Hydrolases"/>
    <property type="match status" value="1"/>
</dbReference>
<dbReference type="RefSeq" id="WP_120601875.1">
    <property type="nucleotide sequence ID" value="NZ_RAWE01000018.1"/>
</dbReference>
<evidence type="ECO:0000256" key="3">
    <source>
        <dbReference type="PROSITE-ProRule" id="PRU10038"/>
    </source>
</evidence>
<feature type="domain" description="Alpha/beta hydrolase fold-3" evidence="4">
    <location>
        <begin position="89"/>
        <end position="297"/>
    </location>
</feature>
<dbReference type="PANTHER" id="PTHR48081">
    <property type="entry name" value="AB HYDROLASE SUPERFAMILY PROTEIN C4A8.06C"/>
    <property type="match status" value="1"/>
</dbReference>
<dbReference type="InterPro" id="IPR013094">
    <property type="entry name" value="AB_hydrolase_3"/>
</dbReference>
<feature type="active site" evidence="3">
    <location>
        <position position="167"/>
    </location>
</feature>
<dbReference type="GO" id="GO:0016787">
    <property type="term" value="F:hydrolase activity"/>
    <property type="evidence" value="ECO:0007669"/>
    <property type="project" value="UniProtKB-KW"/>
</dbReference>
<organism evidence="5 6">
    <name type="scientific">Corallococcus carmarthensis</name>
    <dbReference type="NCBI Taxonomy" id="2316728"/>
    <lineage>
        <taxon>Bacteria</taxon>
        <taxon>Pseudomonadati</taxon>
        <taxon>Myxococcota</taxon>
        <taxon>Myxococcia</taxon>
        <taxon>Myxococcales</taxon>
        <taxon>Cystobacterineae</taxon>
        <taxon>Myxococcaceae</taxon>
        <taxon>Corallococcus</taxon>
    </lineage>
</organism>
<protein>
    <submittedName>
        <fullName evidence="5">Alpha/beta hydrolase</fullName>
    </submittedName>
</protein>
<evidence type="ECO:0000256" key="1">
    <source>
        <dbReference type="ARBA" id="ARBA00010515"/>
    </source>
</evidence>
<dbReference type="EMBL" id="RAWE01000018">
    <property type="protein sequence ID" value="RKH05468.1"/>
    <property type="molecule type" value="Genomic_DNA"/>
</dbReference>
<dbReference type="Gene3D" id="3.40.50.1820">
    <property type="entry name" value="alpha/beta hydrolase"/>
    <property type="match status" value="1"/>
</dbReference>
<evidence type="ECO:0000259" key="4">
    <source>
        <dbReference type="Pfam" id="PF07859"/>
    </source>
</evidence>
<reference evidence="6" key="1">
    <citation type="submission" date="2018-09" db="EMBL/GenBank/DDBJ databases">
        <authorList>
            <person name="Livingstone P.G."/>
            <person name="Whitworth D.E."/>
        </authorList>
    </citation>
    <scope>NUCLEOTIDE SEQUENCE [LARGE SCALE GENOMIC DNA]</scope>
    <source>
        <strain evidence="6">CA043D</strain>
    </source>
</reference>
<dbReference type="InterPro" id="IPR050300">
    <property type="entry name" value="GDXG_lipolytic_enzyme"/>
</dbReference>
<sequence length="348" mass="37494">MPTDTKKPSDSGLDPHARAFLEQLKKAGGPALETLPPADARAVLRSVQSGKSAKKPARIEDRVLPVGPDGQVSVRIVRPADASEKLPVVLYLHGGGWVLGDKDTHDRLIRELAVGSRCAVVFVNYSPAPEGQYPAQLEQADAVLQWIAKSGGEADLDGQRIAVAGDSAGGNLAAALTLVAKERGGPRILQQVLFYPVTDARFDTASYERYADGYFLTRSGMQWFWDNYAPDSSVRAEPTISPLRATDAQLRGLPPALILNGECDVLRDEGQAYARRLVDAGVPALAIQYEGMIHDFVMLDPLADSLAARNAIAQACLTLSEALGTRRQVDATLTPQPAQVRERESARH</sequence>
<proteinExistence type="inferred from homology"/>
<dbReference type="PANTHER" id="PTHR48081:SF8">
    <property type="entry name" value="ALPHA_BETA HYDROLASE FOLD-3 DOMAIN-CONTAINING PROTEIN-RELATED"/>
    <property type="match status" value="1"/>
</dbReference>
<dbReference type="PROSITE" id="PS01174">
    <property type="entry name" value="LIPASE_GDXG_SER"/>
    <property type="match status" value="1"/>
</dbReference>
<keyword evidence="2 5" id="KW-0378">Hydrolase</keyword>
<dbReference type="InterPro" id="IPR002168">
    <property type="entry name" value="Lipase_GDXG_HIS_AS"/>
</dbReference>
<evidence type="ECO:0000313" key="6">
    <source>
        <dbReference type="Proteomes" id="UP000268313"/>
    </source>
</evidence>
<dbReference type="Pfam" id="PF07859">
    <property type="entry name" value="Abhydrolase_3"/>
    <property type="match status" value="1"/>
</dbReference>
<evidence type="ECO:0000313" key="5">
    <source>
        <dbReference type="EMBL" id="RKH05468.1"/>
    </source>
</evidence>
<gene>
    <name evidence="5" type="ORF">D7X32_07815</name>
</gene>
<dbReference type="Proteomes" id="UP000268313">
    <property type="component" value="Unassembled WGS sequence"/>
</dbReference>
<comment type="caution">
    <text evidence="5">The sequence shown here is derived from an EMBL/GenBank/DDBJ whole genome shotgun (WGS) entry which is preliminary data.</text>
</comment>
<comment type="similarity">
    <text evidence="1">Belongs to the 'GDXG' lipolytic enzyme family.</text>
</comment>
<dbReference type="AlphaFoldDB" id="A0A3A8KB93"/>
<accession>A0A3A8KB93</accession>
<keyword evidence="6" id="KW-1185">Reference proteome</keyword>
<evidence type="ECO:0000256" key="2">
    <source>
        <dbReference type="ARBA" id="ARBA00022801"/>
    </source>
</evidence>